<evidence type="ECO:0000313" key="3">
    <source>
        <dbReference type="Proteomes" id="UP000250796"/>
    </source>
</evidence>
<keyword evidence="1" id="KW-0732">Signal</keyword>
<keyword evidence="3" id="KW-1185">Reference proteome</keyword>
<feature type="signal peptide" evidence="1">
    <location>
        <begin position="1"/>
        <end position="18"/>
    </location>
</feature>
<organism evidence="2 3">
    <name type="scientific">Mesotoga infera</name>
    <dbReference type="NCBI Taxonomy" id="1236046"/>
    <lineage>
        <taxon>Bacteria</taxon>
        <taxon>Thermotogati</taxon>
        <taxon>Thermotogota</taxon>
        <taxon>Thermotogae</taxon>
        <taxon>Kosmotogales</taxon>
        <taxon>Kosmotogaceae</taxon>
        <taxon>Mesotoga</taxon>
    </lineage>
</organism>
<gene>
    <name evidence="2" type="ORF">MESINF_1072</name>
</gene>
<dbReference type="AlphaFoldDB" id="A0A7Z7LEC2"/>
<feature type="chain" id="PRO_5031542756" evidence="1">
    <location>
        <begin position="19"/>
        <end position="184"/>
    </location>
</feature>
<proteinExistence type="predicted"/>
<reference evidence="2 3" key="1">
    <citation type="submission" date="2017-01" db="EMBL/GenBank/DDBJ databases">
        <authorList>
            <person name="Erauso G."/>
        </authorList>
    </citation>
    <scope>NUCLEOTIDE SEQUENCE [LARGE SCALE GENOMIC DNA]</scope>
    <source>
        <strain evidence="2">MESINF1</strain>
    </source>
</reference>
<evidence type="ECO:0000313" key="2">
    <source>
        <dbReference type="EMBL" id="SSC12516.1"/>
    </source>
</evidence>
<dbReference type="RefSeq" id="WP_169698830.1">
    <property type="nucleotide sequence ID" value="NZ_LS974202.1"/>
</dbReference>
<dbReference type="EMBL" id="LS974202">
    <property type="protein sequence ID" value="SSC12516.1"/>
    <property type="molecule type" value="Genomic_DNA"/>
</dbReference>
<name>A0A7Z7LEC2_9BACT</name>
<evidence type="ECO:0000256" key="1">
    <source>
        <dbReference type="SAM" id="SignalP"/>
    </source>
</evidence>
<dbReference type="Proteomes" id="UP000250796">
    <property type="component" value="Chromosome MESINF"/>
</dbReference>
<dbReference type="KEGG" id="minf:MESINF_1072"/>
<accession>A0A7Z7LEC2</accession>
<protein>
    <submittedName>
        <fullName evidence="2">Uncharacterized protein</fullName>
    </submittedName>
</protein>
<sequence>MKFLNSVLIMFLATVSIAALQTPLPIFSQPSFDSQNGIVEVFCEESVDASKISVTVVFKDEDHPCWLADIPYDIYRFFRYGRIFDIETFYLCLNADGSLQGIEFPGVSAGDHRFEDTRDLHGSAYITADEILFLEQRPVVYVNTWNHMFGPKPSFDRNAETLLFEYPLSPGGRDAAEVKYSWHW</sequence>